<dbReference type="RefSeq" id="WP_406831745.1">
    <property type="nucleotide sequence ID" value="NZ_CP157483.1"/>
</dbReference>
<gene>
    <name evidence="1" type="ORF">ABEG17_02710</name>
</gene>
<dbReference type="InterPro" id="IPR019922">
    <property type="entry name" value="Lucif-like_OxRdatse_MSMEG_4141"/>
</dbReference>
<dbReference type="SUPFAM" id="SSF51679">
    <property type="entry name" value="Bacterial luciferase-like"/>
    <property type="match status" value="1"/>
</dbReference>
<accession>A0AAU7JVR3</accession>
<dbReference type="GO" id="GO:0016705">
    <property type="term" value="F:oxidoreductase activity, acting on paired donors, with incorporation or reduction of molecular oxygen"/>
    <property type="evidence" value="ECO:0007669"/>
    <property type="project" value="InterPro"/>
</dbReference>
<protein>
    <submittedName>
        <fullName evidence="1">TIGR03620 family F420-dependent LLM class oxidoreductase</fullName>
    </submittedName>
</protein>
<evidence type="ECO:0000313" key="1">
    <source>
        <dbReference type="EMBL" id="XBO44255.1"/>
    </source>
</evidence>
<organism evidence="1">
    <name type="scientific">Pedococcus sp. KACC 23699</name>
    <dbReference type="NCBI Taxonomy" id="3149228"/>
    <lineage>
        <taxon>Bacteria</taxon>
        <taxon>Bacillati</taxon>
        <taxon>Actinomycetota</taxon>
        <taxon>Actinomycetes</taxon>
        <taxon>Micrococcales</taxon>
        <taxon>Intrasporangiaceae</taxon>
        <taxon>Pedococcus</taxon>
    </lineage>
</organism>
<reference evidence="1" key="1">
    <citation type="submission" date="2024-05" db="EMBL/GenBank/DDBJ databases">
        <authorList>
            <person name="Kim S."/>
            <person name="Heo J."/>
            <person name="Choi H."/>
            <person name="Choi Y."/>
            <person name="Kwon S.-W."/>
            <person name="Kim Y."/>
        </authorList>
    </citation>
    <scope>NUCLEOTIDE SEQUENCE</scope>
    <source>
        <strain evidence="1">KACC 23699</strain>
    </source>
</reference>
<sequence>MGEAQAPGPPLGPVGIWAMELRSPSPQTLEAVSALDDMGTQAMWVPGLDGHDVLNDVDALLTAAPNATVALGVLSIWSQTAEQLGTRLSSLDRRHGPRALVGLGVSNPHAAALAGRSYGTPTESMRAYLEELDGIPDAVPVHRRILGALGPRMVDVAAAHSAGWHPFLVPPAYVHRERRRLGPMPIIAPHQAVVLDTDAATARAVARAGVGMYIGFPAYRSNLARLGFTEADLVSGGSDRLIDALVAHGSVDDVAARVREHLDAGADHVALHVLSSDPQVRGGPGGQAPVAEWKELAPLLTEQGGRVVRHH</sequence>
<dbReference type="InterPro" id="IPR036661">
    <property type="entry name" value="Luciferase-like_sf"/>
</dbReference>
<dbReference type="Gene3D" id="3.20.20.30">
    <property type="entry name" value="Luciferase-like domain"/>
    <property type="match status" value="1"/>
</dbReference>
<dbReference type="NCBIfam" id="TIGR03620">
    <property type="entry name" value="F420_MSMEG_4141"/>
    <property type="match status" value="1"/>
</dbReference>
<name>A0AAU7JVR3_9MICO</name>
<dbReference type="AlphaFoldDB" id="A0AAU7JVR3"/>
<proteinExistence type="predicted"/>
<dbReference type="EMBL" id="CP157483">
    <property type="protein sequence ID" value="XBO44255.1"/>
    <property type="molecule type" value="Genomic_DNA"/>
</dbReference>